<dbReference type="SUPFAM" id="SSF63829">
    <property type="entry name" value="Calcium-dependent phosphotriesterase"/>
    <property type="match status" value="2"/>
</dbReference>
<gene>
    <name evidence="3" type="ORF">F0P94_15050</name>
</gene>
<name>A0A5N1IQG4_9BACT</name>
<dbReference type="Gene3D" id="2.130.10.10">
    <property type="entry name" value="YVTN repeat-like/Quinoprotein amine dehydrogenase"/>
    <property type="match status" value="2"/>
</dbReference>
<sequence length="775" mass="85083">MKHLVRSLFLSICCLALAAPVFSQSAGVGIGEWRVYVPNNSARTVAAVGNRIYCATDKGLFYFDKEFNSLHTLSKINGLHDIGVRTMNYDPVTNTLLIAYENTNLDLIRGDEIININDILRKTITGEKAINHIHFKDKLAYLSTSFGLVVLDLVKLEIKDTYTFQNATGSSTKIFSATTLNDQIIVASSSGILSARLSRTINLNDLRNWTPLTDGLPAGAKPGDLRLLTTFRNKAFVGIDFAGVYRLDGTTWNPTNARTNIPFRHLTTGKDSLIVANEYHVRFLDEGGNGPYYDHELLEYPNSAIQDQEGILWVADLVNGLVRVEGSKYENLVPNAPYSNNVFRILADAQSVVVVGGGYAGNTQIGREEGFFEFKNGFWENYNYQRYKDPAKFPVMRDLTDVVRNPVNGKLYFASYGMGVMEWNGVGDYKIWNNKNSTLKSTSDDDPQYVRVSSLAADPNGNIWATNISNFPSFNGLHVLTLENGWKEFNLNFTSDGITFPTSNFFEKVIVDDNGYKWISVRPREGNGLVVFDDVKNRLRYLTATPTTGNLPGNDVYALVKDLKGEIWVGTDNGVGVFYDPSLVFASGRTIAADVPVIGNRALLEGQLVKTIAVDGANRKWVGTDNGVWLFNEDGDKMILNFTTANSPLPSDKITDIKVSHATGDVFIGTEGGLVSYRAGATITTEKPNCAAVYPNPVRPGYTGQIGISGVPNNGKVKITDVTGVLVYETKALGGTAVWNGRDYNGKKVRSGVYLVLSSNAEGTETCTTKVAVIE</sequence>
<dbReference type="InterPro" id="IPR015943">
    <property type="entry name" value="WD40/YVTN_repeat-like_dom_sf"/>
</dbReference>
<dbReference type="RefSeq" id="WP_150904726.1">
    <property type="nucleotide sequence ID" value="NZ_VTWT01000008.1"/>
</dbReference>
<dbReference type="Pfam" id="PF21544">
    <property type="entry name" value="PorZ_N_b_propeller"/>
    <property type="match status" value="1"/>
</dbReference>
<protein>
    <recommendedName>
        <fullName evidence="2">PorZ N-terminal beta-propeller domain-containing protein</fullName>
    </recommendedName>
</protein>
<dbReference type="InterPro" id="IPR036322">
    <property type="entry name" value="WD40_repeat_dom_sf"/>
</dbReference>
<dbReference type="SUPFAM" id="SSF50978">
    <property type="entry name" value="WD40 repeat-like"/>
    <property type="match status" value="1"/>
</dbReference>
<evidence type="ECO:0000259" key="2">
    <source>
        <dbReference type="Pfam" id="PF21544"/>
    </source>
</evidence>
<reference evidence="3 4" key="1">
    <citation type="submission" date="2019-09" db="EMBL/GenBank/DDBJ databases">
        <title>Genome sequence of Adhaeribacter sp. M2.</title>
        <authorList>
            <person name="Srinivasan S."/>
        </authorList>
    </citation>
    <scope>NUCLEOTIDE SEQUENCE [LARGE SCALE GENOMIC DNA]</scope>
    <source>
        <strain evidence="3 4">M2</strain>
    </source>
</reference>
<dbReference type="InterPro" id="IPR048954">
    <property type="entry name" value="PorZ_N"/>
</dbReference>
<feature type="signal peptide" evidence="1">
    <location>
        <begin position="1"/>
        <end position="18"/>
    </location>
</feature>
<proteinExistence type="predicted"/>
<dbReference type="AlphaFoldDB" id="A0A5N1IQG4"/>
<evidence type="ECO:0000313" key="3">
    <source>
        <dbReference type="EMBL" id="KAA9331203.1"/>
    </source>
</evidence>
<feature type="domain" description="PorZ N-terminal beta-propeller" evidence="2">
    <location>
        <begin position="52"/>
        <end position="210"/>
    </location>
</feature>
<accession>A0A5N1IQG4</accession>
<dbReference type="Proteomes" id="UP000326570">
    <property type="component" value="Unassembled WGS sequence"/>
</dbReference>
<comment type="caution">
    <text evidence="3">The sequence shown here is derived from an EMBL/GenBank/DDBJ whole genome shotgun (WGS) entry which is preliminary data.</text>
</comment>
<dbReference type="InterPro" id="IPR011110">
    <property type="entry name" value="Reg_prop"/>
</dbReference>
<dbReference type="Pfam" id="PF07494">
    <property type="entry name" value="Reg_prop"/>
    <property type="match status" value="1"/>
</dbReference>
<evidence type="ECO:0000313" key="4">
    <source>
        <dbReference type="Proteomes" id="UP000326570"/>
    </source>
</evidence>
<feature type="chain" id="PRO_5024886886" description="PorZ N-terminal beta-propeller domain-containing protein" evidence="1">
    <location>
        <begin position="19"/>
        <end position="775"/>
    </location>
</feature>
<organism evidence="3 4">
    <name type="scientific">Adhaeribacter soli</name>
    <dbReference type="NCBI Taxonomy" id="2607655"/>
    <lineage>
        <taxon>Bacteria</taxon>
        <taxon>Pseudomonadati</taxon>
        <taxon>Bacteroidota</taxon>
        <taxon>Cytophagia</taxon>
        <taxon>Cytophagales</taxon>
        <taxon>Hymenobacteraceae</taxon>
        <taxon>Adhaeribacter</taxon>
    </lineage>
</organism>
<dbReference type="EMBL" id="VTWT01000008">
    <property type="protein sequence ID" value="KAA9331203.1"/>
    <property type="molecule type" value="Genomic_DNA"/>
</dbReference>
<evidence type="ECO:0000256" key="1">
    <source>
        <dbReference type="SAM" id="SignalP"/>
    </source>
</evidence>
<keyword evidence="4" id="KW-1185">Reference proteome</keyword>
<keyword evidence="1" id="KW-0732">Signal</keyword>